<dbReference type="Proteomes" id="UP000029575">
    <property type="component" value="Unassembled WGS sequence"/>
</dbReference>
<comment type="subcellular location">
    <subcellularLocation>
        <location evidence="1">Membrane</location>
        <topology evidence="1">Multi-pass membrane protein</topology>
    </subcellularLocation>
</comment>
<reference evidence="8 9" key="1">
    <citation type="submission" date="2014-06" db="EMBL/GenBank/DDBJ databases">
        <authorList>
            <person name="Bishop-Lilly K.A."/>
            <person name="Broomall S.M."/>
            <person name="Chain P.S."/>
            <person name="Chertkov O."/>
            <person name="Coyne S.R."/>
            <person name="Daligault H.E."/>
            <person name="Davenport K.W."/>
            <person name="Erkkila T."/>
            <person name="Frey K.G."/>
            <person name="Gibbons H.S."/>
            <person name="Gu W."/>
            <person name="Jaissle J."/>
            <person name="Johnson S.L."/>
            <person name="Koroleva G.I."/>
            <person name="Ladner J.T."/>
            <person name="Lo C.-C."/>
            <person name="Minogue T.D."/>
            <person name="Munk C."/>
            <person name="Palacios G.F."/>
            <person name="Redden C.L."/>
            <person name="Rosenzweig C.N."/>
            <person name="Scholz M.B."/>
            <person name="Teshima H."/>
            <person name="Xu Y."/>
        </authorList>
    </citation>
    <scope>NUCLEOTIDE SEQUENCE [LARGE SCALE GENOMIC DNA]</scope>
    <source>
        <strain evidence="8 9">DWS 37UF10B-2</strain>
    </source>
</reference>
<dbReference type="InterPro" id="IPR000620">
    <property type="entry name" value="EamA_dom"/>
</dbReference>
<dbReference type="GO" id="GO:0016020">
    <property type="term" value="C:membrane"/>
    <property type="evidence" value="ECO:0007669"/>
    <property type="project" value="UniProtKB-SubCell"/>
</dbReference>
<dbReference type="InterPro" id="IPR050638">
    <property type="entry name" value="AA-Vitamin_Transporters"/>
</dbReference>
<keyword evidence="3 6" id="KW-0812">Transmembrane</keyword>
<evidence type="ECO:0000313" key="8">
    <source>
        <dbReference type="EMBL" id="KGB93328.1"/>
    </source>
</evidence>
<dbReference type="Pfam" id="PF00892">
    <property type="entry name" value="EamA"/>
    <property type="match status" value="2"/>
</dbReference>
<feature type="transmembrane region" description="Helical" evidence="6">
    <location>
        <begin position="227"/>
        <end position="249"/>
    </location>
</feature>
<evidence type="ECO:0000256" key="6">
    <source>
        <dbReference type="SAM" id="Phobius"/>
    </source>
</evidence>
<feature type="transmembrane region" description="Helical" evidence="6">
    <location>
        <begin position="162"/>
        <end position="182"/>
    </location>
</feature>
<evidence type="ECO:0000256" key="5">
    <source>
        <dbReference type="ARBA" id="ARBA00023136"/>
    </source>
</evidence>
<feature type="transmembrane region" description="Helical" evidence="6">
    <location>
        <begin position="194"/>
        <end position="215"/>
    </location>
</feature>
<proteinExistence type="inferred from homology"/>
<dbReference type="EMBL" id="JPGD01000006">
    <property type="protein sequence ID" value="KGB93328.1"/>
    <property type="molecule type" value="Genomic_DNA"/>
</dbReference>
<dbReference type="RefSeq" id="WP_034205791.1">
    <property type="nucleotide sequence ID" value="NZ_KN150853.1"/>
</dbReference>
<dbReference type="SUPFAM" id="SSF103481">
    <property type="entry name" value="Multidrug resistance efflux transporter EmrE"/>
    <property type="match status" value="2"/>
</dbReference>
<evidence type="ECO:0000256" key="2">
    <source>
        <dbReference type="ARBA" id="ARBA00007362"/>
    </source>
</evidence>
<feature type="transmembrane region" description="Helical" evidence="6">
    <location>
        <begin position="261"/>
        <end position="278"/>
    </location>
</feature>
<evidence type="ECO:0000313" key="9">
    <source>
        <dbReference type="Proteomes" id="UP000029575"/>
    </source>
</evidence>
<evidence type="ECO:0000256" key="3">
    <source>
        <dbReference type="ARBA" id="ARBA00022692"/>
    </source>
</evidence>
<evidence type="ECO:0000259" key="7">
    <source>
        <dbReference type="Pfam" id="PF00892"/>
    </source>
</evidence>
<dbReference type="InterPro" id="IPR037185">
    <property type="entry name" value="EmrE-like"/>
</dbReference>
<gene>
    <name evidence="8" type="ORF">DM43_2004</name>
</gene>
<dbReference type="PANTHER" id="PTHR32322">
    <property type="entry name" value="INNER MEMBRANE TRANSPORTER"/>
    <property type="match status" value="1"/>
</dbReference>
<dbReference type="AlphaFoldDB" id="A0AA88Z406"/>
<feature type="transmembrane region" description="Helical" evidence="6">
    <location>
        <begin position="136"/>
        <end position="156"/>
    </location>
</feature>
<dbReference type="PANTHER" id="PTHR32322:SF2">
    <property type="entry name" value="EAMA DOMAIN-CONTAINING PROTEIN"/>
    <property type="match status" value="1"/>
</dbReference>
<comment type="similarity">
    <text evidence="2">Belongs to the EamA transporter family.</text>
</comment>
<keyword evidence="4 6" id="KW-1133">Transmembrane helix</keyword>
<accession>A0AA88Z406</accession>
<evidence type="ECO:0000256" key="1">
    <source>
        <dbReference type="ARBA" id="ARBA00004141"/>
    </source>
</evidence>
<name>A0AA88Z406_BURCE</name>
<organism evidence="8 9">
    <name type="scientific">Burkholderia cepacia</name>
    <name type="common">Pseudomonas cepacia</name>
    <dbReference type="NCBI Taxonomy" id="292"/>
    <lineage>
        <taxon>Bacteria</taxon>
        <taxon>Pseudomonadati</taxon>
        <taxon>Pseudomonadota</taxon>
        <taxon>Betaproteobacteria</taxon>
        <taxon>Burkholderiales</taxon>
        <taxon>Burkholderiaceae</taxon>
        <taxon>Burkholderia</taxon>
        <taxon>Burkholderia cepacia complex</taxon>
    </lineage>
</organism>
<feature type="transmembrane region" description="Helical" evidence="6">
    <location>
        <begin position="105"/>
        <end position="127"/>
    </location>
</feature>
<protein>
    <submittedName>
        <fullName evidence="8">EamA-like transporter family protein</fullName>
    </submittedName>
</protein>
<feature type="transmembrane region" description="Helical" evidence="6">
    <location>
        <begin position="284"/>
        <end position="300"/>
    </location>
</feature>
<sequence length="303" mass="31073">MTAATTTHAGWSARRGWVALAVGYQWFYNGANFLAFKVAGNALHPLMVATLRFSLAALVVAPFALARWRRSPASVRESGGAASIGVIMLVASQALAIWGTHFLPAGVAAVFGSSSPLFLALFAWAVFHRPLRGRQVAGVAIGFAGLALMGWTSATGGDFRPMGAALALAGTAAWAAGSLLAPRLALPRDPVIGLAIQLISAGAVLGAIVAVSGIAATTHLARVSPAAWAALAFLVVASTLIGYAVFLTLNARVSTTLANTFNYAAPVIALGLSALLLHEPLTRVKLMAGGIALVGVALMIERK</sequence>
<feature type="transmembrane region" description="Helical" evidence="6">
    <location>
        <begin position="46"/>
        <end position="66"/>
    </location>
</feature>
<keyword evidence="5 6" id="KW-0472">Membrane</keyword>
<feature type="domain" description="EamA" evidence="7">
    <location>
        <begin position="162"/>
        <end position="300"/>
    </location>
</feature>
<comment type="caution">
    <text evidence="8">The sequence shown here is derived from an EMBL/GenBank/DDBJ whole genome shotgun (WGS) entry which is preliminary data.</text>
</comment>
<feature type="transmembrane region" description="Helical" evidence="6">
    <location>
        <begin position="78"/>
        <end position="99"/>
    </location>
</feature>
<feature type="domain" description="EamA" evidence="7">
    <location>
        <begin position="30"/>
        <end position="149"/>
    </location>
</feature>
<evidence type="ECO:0000256" key="4">
    <source>
        <dbReference type="ARBA" id="ARBA00022989"/>
    </source>
</evidence>